<dbReference type="EMBL" id="CP130319">
    <property type="protein sequence ID" value="WNR42370.1"/>
    <property type="molecule type" value="Genomic_DNA"/>
</dbReference>
<feature type="transmembrane region" description="Helical" evidence="1">
    <location>
        <begin position="74"/>
        <end position="93"/>
    </location>
</feature>
<keyword evidence="1" id="KW-1133">Transmembrane helix</keyword>
<dbReference type="Proteomes" id="UP001304650">
    <property type="component" value="Chromosome"/>
</dbReference>
<organism evidence="3 4">
    <name type="scientific">Paenibacillus roseopurpureus</name>
    <dbReference type="NCBI Taxonomy" id="2918901"/>
    <lineage>
        <taxon>Bacteria</taxon>
        <taxon>Bacillati</taxon>
        <taxon>Bacillota</taxon>
        <taxon>Bacilli</taxon>
        <taxon>Bacillales</taxon>
        <taxon>Paenibacillaceae</taxon>
        <taxon>Paenibacillus</taxon>
    </lineage>
</organism>
<sequence>MSRNLIIFLCLASLMDAGLTDMGIRLHVIGEANPVMRFLYEHSHLAFYGIKILIPIPLFFLAAKVSKHLYIKHLFRFSTICYMGILVMHAFWISSTLSQSLNI</sequence>
<proteinExistence type="predicted"/>
<dbReference type="InterPro" id="IPR043717">
    <property type="entry name" value="DUF5658"/>
</dbReference>
<evidence type="ECO:0000313" key="3">
    <source>
        <dbReference type="EMBL" id="WNR42370.1"/>
    </source>
</evidence>
<accession>A0AA96LP63</accession>
<evidence type="ECO:0000313" key="4">
    <source>
        <dbReference type="Proteomes" id="UP001304650"/>
    </source>
</evidence>
<dbReference type="KEGG" id="proo:MJB10_14625"/>
<reference evidence="3" key="1">
    <citation type="submission" date="2022-02" db="EMBL/GenBank/DDBJ databases">
        <title>Paenibacillus sp. MBLB1832 Whole Genome Shotgun Sequencing.</title>
        <authorList>
            <person name="Hwang C.Y."/>
            <person name="Cho E.-S."/>
            <person name="Seo M.-J."/>
        </authorList>
    </citation>
    <scope>NUCLEOTIDE SEQUENCE</scope>
    <source>
        <strain evidence="3">MBLB1832</strain>
    </source>
</reference>
<feature type="domain" description="DUF5658" evidence="2">
    <location>
        <begin position="7"/>
        <end position="94"/>
    </location>
</feature>
<keyword evidence="1" id="KW-0472">Membrane</keyword>
<evidence type="ECO:0000259" key="2">
    <source>
        <dbReference type="Pfam" id="PF18902"/>
    </source>
</evidence>
<feature type="transmembrane region" description="Helical" evidence="1">
    <location>
        <begin position="44"/>
        <end position="62"/>
    </location>
</feature>
<evidence type="ECO:0000256" key="1">
    <source>
        <dbReference type="SAM" id="Phobius"/>
    </source>
</evidence>
<protein>
    <submittedName>
        <fullName evidence="3">DUF5658 family protein</fullName>
    </submittedName>
</protein>
<dbReference type="RefSeq" id="WP_314795738.1">
    <property type="nucleotide sequence ID" value="NZ_CP130319.1"/>
</dbReference>
<keyword evidence="4" id="KW-1185">Reference proteome</keyword>
<dbReference type="Pfam" id="PF18902">
    <property type="entry name" value="DUF5658"/>
    <property type="match status" value="1"/>
</dbReference>
<gene>
    <name evidence="3" type="ORF">MJB10_14625</name>
</gene>
<name>A0AA96LP63_9BACL</name>
<dbReference type="AlphaFoldDB" id="A0AA96LP63"/>
<keyword evidence="1" id="KW-0812">Transmembrane</keyword>